<evidence type="ECO:0000313" key="3">
    <source>
        <dbReference type="EMBL" id="OMJ70697.1"/>
    </source>
</evidence>
<gene>
    <name evidence="3" type="ORF">SteCoe_31257</name>
</gene>
<dbReference type="Proteomes" id="UP000187209">
    <property type="component" value="Unassembled WGS sequence"/>
</dbReference>
<feature type="compositionally biased region" description="Polar residues" evidence="2">
    <location>
        <begin position="815"/>
        <end position="824"/>
    </location>
</feature>
<feature type="compositionally biased region" description="Basic and acidic residues" evidence="2">
    <location>
        <begin position="434"/>
        <end position="443"/>
    </location>
</feature>
<protein>
    <submittedName>
        <fullName evidence="3">Uncharacterized protein</fullName>
    </submittedName>
</protein>
<dbReference type="EMBL" id="MPUH01001061">
    <property type="protein sequence ID" value="OMJ70697.1"/>
    <property type="molecule type" value="Genomic_DNA"/>
</dbReference>
<comment type="caution">
    <text evidence="3">The sequence shown here is derived from an EMBL/GenBank/DDBJ whole genome shotgun (WGS) entry which is preliminary data.</text>
</comment>
<organism evidence="3 4">
    <name type="scientific">Stentor coeruleus</name>
    <dbReference type="NCBI Taxonomy" id="5963"/>
    <lineage>
        <taxon>Eukaryota</taxon>
        <taxon>Sar</taxon>
        <taxon>Alveolata</taxon>
        <taxon>Ciliophora</taxon>
        <taxon>Postciliodesmatophora</taxon>
        <taxon>Heterotrichea</taxon>
        <taxon>Heterotrichida</taxon>
        <taxon>Stentoridae</taxon>
        <taxon>Stentor</taxon>
    </lineage>
</organism>
<sequence>MEKLRVLEMKQQQLRQERLKLERKAKMREAQDIQSNVLHTRTLESELKVIEKQKEAARARNEKILIDMVSKVNDLNENISRNSLKRSKDRLVSAKCQFYDVITSEYPDWTDHLKDPESFKARKIQENLEKLRNLQAKKQEDYRKQMEAELEIIKYNEQYMNELYQEKEMARLREKSKQDFMIKAEQERMNLRSRLEAKREEDLEKQIILFAEAQNEVFNENNRKISTPTTHIPNSFNINRNKEEEKMKSGTQEGYENQYRGFRENFQNVQGFPIGKKDSLDASSILPESKNISQELSPKYDVRPRAPDIDHKSDPIDDYRESGQKGPDLRYTPPEFPKKSPENRFVQPEFTQKTPENNNVPEIKQKHTDIRVEPPQFIKASDRKTSPPDRKISPPDYSQKPPETNIPPSQYIQNIPIIKPSPSESMQKPPEIPQKAKEYKPKVPDTNFNALHDKNMDEDIDFGVEVARKNPENYNKETNIRKNPPEMPKKNEEKQKNVEPGFVVEPKKTEVNKPGVEGKGSSQYLYKLSEEDDYDEPVVVKKATTSNIKKPTEKIIEVSEEDDTFDIIKEVPKNVSKQQEVTKNPVKKFENPKLDVKKAKPDFHKNESSKESNDSEFKFDNIELPDNTVSVPKAQSKKPDNSKPVEKTSAAKSASTKPRVEEKKGQFQITNDFDAEFDLSSPGSGVQIISSSSHKKPTPVIKGPQKSEDPKGKSVPFFGLSENQSEVPIVRAGKKSLEGNIETVSTSPKVLKVDQGKKGPIIKAQEIEADGEFEIKTIKQKNELLGAKSPDFDIEASIEDSGQLENPYLAGIANRNSESKNNLSGKPDSRPGSSKGTIRGEPSSLQNTQQSKLSVDTTNYAKSVNPIDTGLKRDESLRNVTSPRPSEPLSPGQVSSSTFFGDNVPKLLAENKVLSILPAQTRKLMVEELVNITKESLARTGKKIIKLEEALTMQRLEKLYENYSMNKSKFKYKNNEELIGFVLSIARTVPEPFLPLELVRSKMPFTEMMIKEKMNQYYVAIFVQIKDLLVESIIQGWIEENLALGMFTDTMLNFMTSKSQFKRCQQNLSKIIRAGLSRPPTAIKDTSFETTGRVVTPGYGQKFTSVKAQGSGYQSIHSEIDKFQEVIDD</sequence>
<proteinExistence type="predicted"/>
<feature type="compositionally biased region" description="Basic and acidic residues" evidence="2">
    <location>
        <begin position="363"/>
        <end position="372"/>
    </location>
</feature>
<feature type="region of interest" description="Disordered" evidence="2">
    <location>
        <begin position="467"/>
        <end position="520"/>
    </location>
</feature>
<feature type="compositionally biased region" description="Basic and acidic residues" evidence="2">
    <location>
        <begin position="380"/>
        <end position="393"/>
    </location>
</feature>
<reference evidence="3 4" key="1">
    <citation type="submission" date="2016-11" db="EMBL/GenBank/DDBJ databases">
        <title>The macronuclear genome of Stentor coeruleus: a giant cell with tiny introns.</title>
        <authorList>
            <person name="Slabodnick M."/>
            <person name="Ruby J.G."/>
            <person name="Reiff S.B."/>
            <person name="Swart E.C."/>
            <person name="Gosai S."/>
            <person name="Prabakaran S."/>
            <person name="Witkowska E."/>
            <person name="Larue G.E."/>
            <person name="Fisher S."/>
            <person name="Freeman R.M."/>
            <person name="Gunawardena J."/>
            <person name="Chu W."/>
            <person name="Stover N.A."/>
            <person name="Gregory B.D."/>
            <person name="Nowacki M."/>
            <person name="Derisi J."/>
            <person name="Roy S.W."/>
            <person name="Marshall W.F."/>
            <person name="Sood P."/>
        </authorList>
    </citation>
    <scope>NUCLEOTIDE SEQUENCE [LARGE SCALE GENOMIC DNA]</scope>
    <source>
        <strain evidence="3">WM001</strain>
    </source>
</reference>
<accession>A0A1R2B1S4</accession>
<feature type="compositionally biased region" description="Basic and acidic residues" evidence="2">
    <location>
        <begin position="467"/>
        <end position="497"/>
    </location>
</feature>
<feature type="region of interest" description="Disordered" evidence="2">
    <location>
        <begin position="680"/>
        <end position="720"/>
    </location>
</feature>
<keyword evidence="1" id="KW-0175">Coiled coil</keyword>
<dbReference type="OrthoDB" id="10666035at2759"/>
<evidence type="ECO:0000256" key="2">
    <source>
        <dbReference type="SAM" id="MobiDB-lite"/>
    </source>
</evidence>
<feature type="coiled-coil region" evidence="1">
    <location>
        <begin position="4"/>
        <end position="67"/>
    </location>
</feature>
<feature type="region of interest" description="Disordered" evidence="2">
    <location>
        <begin position="572"/>
        <end position="668"/>
    </location>
</feature>
<evidence type="ECO:0000256" key="1">
    <source>
        <dbReference type="SAM" id="Coils"/>
    </source>
</evidence>
<feature type="region of interest" description="Disordered" evidence="2">
    <location>
        <begin position="288"/>
        <end position="454"/>
    </location>
</feature>
<evidence type="ECO:0000313" key="4">
    <source>
        <dbReference type="Proteomes" id="UP000187209"/>
    </source>
</evidence>
<feature type="compositionally biased region" description="Polar residues" evidence="2">
    <location>
        <begin position="681"/>
        <end position="692"/>
    </location>
</feature>
<feature type="compositionally biased region" description="Basic and acidic residues" evidence="2">
    <location>
        <begin position="637"/>
        <end position="646"/>
    </location>
</feature>
<dbReference type="AlphaFoldDB" id="A0A1R2B1S4"/>
<feature type="compositionally biased region" description="Polar residues" evidence="2">
    <location>
        <begin position="349"/>
        <end position="360"/>
    </location>
</feature>
<feature type="region of interest" description="Disordered" evidence="2">
    <location>
        <begin position="815"/>
        <end position="896"/>
    </location>
</feature>
<feature type="compositionally biased region" description="Polar residues" evidence="2">
    <location>
        <begin position="843"/>
        <end position="862"/>
    </location>
</feature>
<feature type="coiled-coil region" evidence="1">
    <location>
        <begin position="121"/>
        <end position="151"/>
    </location>
</feature>
<name>A0A1R2B1S4_9CILI</name>
<feature type="compositionally biased region" description="Basic and acidic residues" evidence="2">
    <location>
        <begin position="298"/>
        <end position="323"/>
    </location>
</feature>
<feature type="compositionally biased region" description="Basic and acidic residues" evidence="2">
    <location>
        <begin position="587"/>
        <end position="621"/>
    </location>
</feature>
<keyword evidence="4" id="KW-1185">Reference proteome</keyword>